<accession>A0A2P2JNU9</accession>
<proteinExistence type="predicted"/>
<name>A0A2P2JNU9_RHIMU</name>
<sequence length="54" mass="6031">MTDTTPNITKLVDYNPSLMFLDFQTPLSKKLPLAYGGVNILTDIVSHNSKNIIH</sequence>
<dbReference type="AlphaFoldDB" id="A0A2P2JNU9"/>
<evidence type="ECO:0000313" key="1">
    <source>
        <dbReference type="EMBL" id="MBW95119.1"/>
    </source>
</evidence>
<reference evidence="1" key="1">
    <citation type="submission" date="2018-02" db="EMBL/GenBank/DDBJ databases">
        <title>Rhizophora mucronata_Transcriptome.</title>
        <authorList>
            <person name="Meera S.P."/>
            <person name="Sreeshan A."/>
            <person name="Augustine A."/>
        </authorList>
    </citation>
    <scope>NUCLEOTIDE SEQUENCE</scope>
    <source>
        <tissue evidence="1">Leaf</tissue>
    </source>
</reference>
<protein>
    <submittedName>
        <fullName evidence="1">Uncharacterized protein</fullName>
    </submittedName>
</protein>
<dbReference type="EMBL" id="GGEC01014636">
    <property type="protein sequence ID" value="MBW95119.1"/>
    <property type="molecule type" value="Transcribed_RNA"/>
</dbReference>
<organism evidence="1">
    <name type="scientific">Rhizophora mucronata</name>
    <name type="common">Asiatic mangrove</name>
    <dbReference type="NCBI Taxonomy" id="61149"/>
    <lineage>
        <taxon>Eukaryota</taxon>
        <taxon>Viridiplantae</taxon>
        <taxon>Streptophyta</taxon>
        <taxon>Embryophyta</taxon>
        <taxon>Tracheophyta</taxon>
        <taxon>Spermatophyta</taxon>
        <taxon>Magnoliopsida</taxon>
        <taxon>eudicotyledons</taxon>
        <taxon>Gunneridae</taxon>
        <taxon>Pentapetalae</taxon>
        <taxon>rosids</taxon>
        <taxon>fabids</taxon>
        <taxon>Malpighiales</taxon>
        <taxon>Rhizophoraceae</taxon>
        <taxon>Rhizophora</taxon>
    </lineage>
</organism>